<proteinExistence type="inferred from homology"/>
<dbReference type="EC" id="2.3.1.-" evidence="10"/>
<keyword evidence="3" id="KW-1003">Cell membrane</keyword>
<sequence length="372" mass="42289">MSEQSAPSSSSAPRTRADAAAARRSGDISRALEKHDRRIGWMDLLRGIAILLVILHHSTQIVAYRIGDVPEVFAFISAFFAPYRMPMLMFLSGLLVAGSLTRPTGEYIWGKVRRILWPIVVWTIVYAGAEYLADPAQAKYMPWELGFWNTYLWFMQFVFAYYLIALLIKRIPIWVLIVVPFVVAFFIPGDLDLLRRFFYLMPFFFLGAFIEKYWDRYAHILSVPLAWALAIIPVGVAVYSGLDDIWAREAGVEGGGGIWYDPWFALPAMLGILILVRLAATITDRPWMRPIQFVGRYSLIYYTVHYPAFAALGWLAMKAGISNPGIGLVVIFTLTVAVSTVFALLGRRMPVKLLFELPKRLWPHRRREATTA</sequence>
<evidence type="ECO:0000259" key="9">
    <source>
        <dbReference type="Pfam" id="PF01757"/>
    </source>
</evidence>
<feature type="transmembrane region" description="Helical" evidence="8">
    <location>
        <begin position="145"/>
        <end position="164"/>
    </location>
</feature>
<reference evidence="10 11" key="1">
    <citation type="submission" date="2024-02" db="EMBL/GenBank/DDBJ databases">
        <authorList>
            <person name="Saticioglu I.B."/>
        </authorList>
    </citation>
    <scope>NUCLEOTIDE SEQUENCE [LARGE SCALE GENOMIC DNA]</scope>
    <source>
        <strain evidence="10 11">Mu-43</strain>
    </source>
</reference>
<evidence type="ECO:0000256" key="4">
    <source>
        <dbReference type="ARBA" id="ARBA00022692"/>
    </source>
</evidence>
<evidence type="ECO:0000313" key="11">
    <source>
        <dbReference type="Proteomes" id="UP001366085"/>
    </source>
</evidence>
<organism evidence="10 11">
    <name type="scientific">Microbacterium istanbulense</name>
    <dbReference type="NCBI Taxonomy" id="3122049"/>
    <lineage>
        <taxon>Bacteria</taxon>
        <taxon>Bacillati</taxon>
        <taxon>Actinomycetota</taxon>
        <taxon>Actinomycetes</taxon>
        <taxon>Micrococcales</taxon>
        <taxon>Microbacteriaceae</taxon>
        <taxon>Microbacterium</taxon>
    </lineage>
</organism>
<evidence type="ECO:0000256" key="3">
    <source>
        <dbReference type="ARBA" id="ARBA00022475"/>
    </source>
</evidence>
<comment type="similarity">
    <text evidence="2">Belongs to the acyltransferase 3 family.</text>
</comment>
<feature type="transmembrane region" description="Helical" evidence="8">
    <location>
        <begin position="262"/>
        <end position="279"/>
    </location>
</feature>
<keyword evidence="6 8" id="KW-0472">Membrane</keyword>
<name>A0ABU8LMA9_9MICO</name>
<keyword evidence="10" id="KW-0012">Acyltransferase</keyword>
<dbReference type="InterPro" id="IPR002656">
    <property type="entry name" value="Acyl_transf_3_dom"/>
</dbReference>
<feature type="transmembrane region" description="Helical" evidence="8">
    <location>
        <begin position="44"/>
        <end position="66"/>
    </location>
</feature>
<evidence type="ECO:0000256" key="1">
    <source>
        <dbReference type="ARBA" id="ARBA00004651"/>
    </source>
</evidence>
<keyword evidence="4 8" id="KW-0812">Transmembrane</keyword>
<feature type="transmembrane region" description="Helical" evidence="8">
    <location>
        <begin position="171"/>
        <end position="187"/>
    </location>
</feature>
<feature type="transmembrane region" description="Helical" evidence="8">
    <location>
        <begin position="217"/>
        <end position="242"/>
    </location>
</feature>
<feature type="transmembrane region" description="Helical" evidence="8">
    <location>
        <begin position="299"/>
        <end position="317"/>
    </location>
</feature>
<evidence type="ECO:0000256" key="6">
    <source>
        <dbReference type="ARBA" id="ARBA00023136"/>
    </source>
</evidence>
<keyword evidence="10" id="KW-0808">Transferase</keyword>
<keyword evidence="5 8" id="KW-1133">Transmembrane helix</keyword>
<feature type="transmembrane region" description="Helical" evidence="8">
    <location>
        <begin position="323"/>
        <end position="345"/>
    </location>
</feature>
<gene>
    <name evidence="10" type="ORF">WDU93_11780</name>
</gene>
<feature type="transmembrane region" description="Helical" evidence="8">
    <location>
        <begin position="193"/>
        <end position="210"/>
    </location>
</feature>
<feature type="domain" description="Acyltransferase 3" evidence="9">
    <location>
        <begin position="40"/>
        <end position="343"/>
    </location>
</feature>
<evidence type="ECO:0000256" key="8">
    <source>
        <dbReference type="SAM" id="Phobius"/>
    </source>
</evidence>
<evidence type="ECO:0000256" key="7">
    <source>
        <dbReference type="SAM" id="MobiDB-lite"/>
    </source>
</evidence>
<dbReference type="PANTHER" id="PTHR40074">
    <property type="entry name" value="O-ACETYLTRANSFERASE WECH"/>
    <property type="match status" value="1"/>
</dbReference>
<comment type="caution">
    <text evidence="10">The sequence shown here is derived from an EMBL/GenBank/DDBJ whole genome shotgun (WGS) entry which is preliminary data.</text>
</comment>
<evidence type="ECO:0000256" key="5">
    <source>
        <dbReference type="ARBA" id="ARBA00022989"/>
    </source>
</evidence>
<dbReference type="PANTHER" id="PTHR40074:SF2">
    <property type="entry name" value="O-ACETYLTRANSFERASE WECH"/>
    <property type="match status" value="1"/>
</dbReference>
<dbReference type="Pfam" id="PF01757">
    <property type="entry name" value="Acyl_transf_3"/>
    <property type="match status" value="1"/>
</dbReference>
<feature type="transmembrane region" description="Helical" evidence="8">
    <location>
        <begin position="72"/>
        <end position="95"/>
    </location>
</feature>
<keyword evidence="11" id="KW-1185">Reference proteome</keyword>
<dbReference type="EMBL" id="JBBDGN010000011">
    <property type="protein sequence ID" value="MEJ1092363.1"/>
    <property type="molecule type" value="Genomic_DNA"/>
</dbReference>
<protein>
    <submittedName>
        <fullName evidence="10">Acyltransferase</fullName>
        <ecNumber evidence="10">2.3.1.-</ecNumber>
    </submittedName>
</protein>
<dbReference type="Proteomes" id="UP001366085">
    <property type="component" value="Unassembled WGS sequence"/>
</dbReference>
<evidence type="ECO:0000313" key="10">
    <source>
        <dbReference type="EMBL" id="MEJ1092363.1"/>
    </source>
</evidence>
<dbReference type="GO" id="GO:0016746">
    <property type="term" value="F:acyltransferase activity"/>
    <property type="evidence" value="ECO:0007669"/>
    <property type="project" value="UniProtKB-KW"/>
</dbReference>
<feature type="region of interest" description="Disordered" evidence="7">
    <location>
        <begin position="1"/>
        <end position="22"/>
    </location>
</feature>
<accession>A0ABU8LMA9</accession>
<evidence type="ECO:0000256" key="2">
    <source>
        <dbReference type="ARBA" id="ARBA00007400"/>
    </source>
</evidence>
<dbReference type="RefSeq" id="WP_337320827.1">
    <property type="nucleotide sequence ID" value="NZ_JBBDGN010000011.1"/>
</dbReference>
<feature type="transmembrane region" description="Helical" evidence="8">
    <location>
        <begin position="115"/>
        <end position="133"/>
    </location>
</feature>
<comment type="subcellular location">
    <subcellularLocation>
        <location evidence="1">Cell membrane</location>
        <topology evidence="1">Multi-pass membrane protein</topology>
    </subcellularLocation>
</comment>